<dbReference type="InterPro" id="IPR015018">
    <property type="entry name" value="DUF1905"/>
</dbReference>
<gene>
    <name evidence="1" type="ORF">PSA7680_01759</name>
</gene>
<accession>A0A1Y5SCK5</accession>
<sequence length="171" mass="18934">MDPYPFHFEAPIERHGVGRVRKVHYNVMFLPDEIAARLPLKAHPRLRIEGEIAEMPVANAFIPAGDGRHYVIVSPTVMKAAGLSPGDFAEMRFAIADQSHVEIPPALAGALQANERAGRAFAALTPGKRRMLAQHVASAKTETTRMKRVNEALEALMDHGADLRAWRRAQR</sequence>
<dbReference type="Pfam" id="PF13376">
    <property type="entry name" value="OmdA"/>
    <property type="match status" value="1"/>
</dbReference>
<evidence type="ECO:0000313" key="2">
    <source>
        <dbReference type="Proteomes" id="UP000193409"/>
    </source>
</evidence>
<evidence type="ECO:0000313" key="1">
    <source>
        <dbReference type="EMBL" id="SLN36528.1"/>
    </source>
</evidence>
<dbReference type="Proteomes" id="UP000193409">
    <property type="component" value="Unassembled WGS sequence"/>
</dbReference>
<dbReference type="AlphaFoldDB" id="A0A1Y5SCK5"/>
<protein>
    <recommendedName>
        <fullName evidence="3">Bacteriocin-protection, YdeI or OmpD-Associated</fullName>
    </recommendedName>
</protein>
<organism evidence="1 2">
    <name type="scientific">Pseudoruegeria aquimaris</name>
    <dbReference type="NCBI Taxonomy" id="393663"/>
    <lineage>
        <taxon>Bacteria</taxon>
        <taxon>Pseudomonadati</taxon>
        <taxon>Pseudomonadota</taxon>
        <taxon>Alphaproteobacteria</taxon>
        <taxon>Rhodobacterales</taxon>
        <taxon>Roseobacteraceae</taxon>
        <taxon>Pseudoruegeria</taxon>
    </lineage>
</organism>
<dbReference type="EMBL" id="FWFQ01000010">
    <property type="protein sequence ID" value="SLN36528.1"/>
    <property type="molecule type" value="Genomic_DNA"/>
</dbReference>
<name>A0A1Y5SCK5_9RHOB</name>
<dbReference type="RefSeq" id="WP_085868323.1">
    <property type="nucleotide sequence ID" value="NZ_FWFQ01000010.1"/>
</dbReference>
<dbReference type="Gene3D" id="2.40.30.100">
    <property type="entry name" value="AF2212/PG0164-like"/>
    <property type="match status" value="1"/>
</dbReference>
<dbReference type="OrthoDB" id="9794564at2"/>
<keyword evidence="2" id="KW-1185">Reference proteome</keyword>
<reference evidence="1 2" key="1">
    <citation type="submission" date="2017-03" db="EMBL/GenBank/DDBJ databases">
        <authorList>
            <person name="Afonso C.L."/>
            <person name="Miller P.J."/>
            <person name="Scott M.A."/>
            <person name="Spackman E."/>
            <person name="Goraichik I."/>
            <person name="Dimitrov K.M."/>
            <person name="Suarez D.L."/>
            <person name="Swayne D.E."/>
        </authorList>
    </citation>
    <scope>NUCLEOTIDE SEQUENCE [LARGE SCALE GENOMIC DNA]</scope>
    <source>
        <strain evidence="1 2">CECT 7680</strain>
    </source>
</reference>
<dbReference type="InterPro" id="IPR037079">
    <property type="entry name" value="AF2212/PG0164-like_sf"/>
</dbReference>
<evidence type="ECO:0008006" key="3">
    <source>
        <dbReference type="Google" id="ProtNLM"/>
    </source>
</evidence>
<dbReference type="Pfam" id="PF08922">
    <property type="entry name" value="DUF1905"/>
    <property type="match status" value="1"/>
</dbReference>
<dbReference type="SUPFAM" id="SSF141694">
    <property type="entry name" value="AF2212/PG0164-like"/>
    <property type="match status" value="1"/>
</dbReference>
<proteinExistence type="predicted"/>